<sequence length="609" mass="68643">MVTELPPISAVFLCKFDVHSGYDLHWYKTNNDHLYDLKGVEFSSLPSGLHSVSSDTIMFARQKGDMDGDDHVSKDKLLYGISIFHQNKLDDQKNGTTSVSVDRSCVKMYSLGVLIDPVHVSLLQDMSADSPWKPRVYSACWQYRKELSHLLDGFMLCSGSIAEKAYFSKFDAFFDKHKYRLAYEPEIGLEVSSHNAKINTPKMTFLTNQPDPSSPTISTDELTSIDMSIDASEYDTESHLVFGLETMLEVLGPLVYEIWKLSLLRKRILFYMVPENGSVVSIQEEQRTEKSLLKVQDMCKFIYSLSLISSIPKKLKRQLVKSDVKNMDEIEFNLPFYNFCINDIDFVKNISGGFLACTTDQILLEKRDLYDYCVRIPSNLGHGGAKPAIFSSQDASTSIHATHRDLEAFLLVKQFIEASTALGDAEMDTSRASFTSMSSLITPVVSSVGQKRASQTTDGDSYYVELAEKISLQEMIWQGISWWATAGESSKEIDEKYTLENALFQDLEEADATPDKIDIIISLIGYFQRKTDRLFVSLIELMLNEDSDAFNEHGVEGSSATVCIHPHDMLEMGLDPYSSTDCKLLQELVHVWWGRDADVGGVCARMCCF</sequence>
<evidence type="ECO:0000259" key="1">
    <source>
        <dbReference type="Pfam" id="PF14831"/>
    </source>
</evidence>
<dbReference type="InterPro" id="IPR028115">
    <property type="entry name" value="DUF4484"/>
</dbReference>
<dbReference type="InterPro" id="IPR018626">
    <property type="entry name" value="LCHN/Anr2"/>
</dbReference>
<protein>
    <submittedName>
        <fullName evidence="2">DEBR0S3_08702g1_1</fullName>
    </submittedName>
</protein>
<reference evidence="2 3" key="1">
    <citation type="submission" date="2019-07" db="EMBL/GenBank/DDBJ databases">
        <authorList>
            <person name="Friedrich A."/>
            <person name="Schacherer J."/>
        </authorList>
    </citation>
    <scope>NUCLEOTIDE SEQUENCE [LARGE SCALE GENOMIC DNA]</scope>
</reference>
<organism evidence="2 3">
    <name type="scientific">Dekkera bruxellensis</name>
    <name type="common">Brettanomyces custersii</name>
    <dbReference type="NCBI Taxonomy" id="5007"/>
    <lineage>
        <taxon>Eukaryota</taxon>
        <taxon>Fungi</taxon>
        <taxon>Dikarya</taxon>
        <taxon>Ascomycota</taxon>
        <taxon>Saccharomycotina</taxon>
        <taxon>Pichiomycetes</taxon>
        <taxon>Pichiales</taxon>
        <taxon>Pichiaceae</taxon>
        <taxon>Brettanomyces</taxon>
    </lineage>
</organism>
<dbReference type="Pfam" id="PF09804">
    <property type="entry name" value="DENND11"/>
    <property type="match status" value="1"/>
</dbReference>
<dbReference type="InterPro" id="IPR053056">
    <property type="entry name" value="Lipid_Metab_Assoc_Protein"/>
</dbReference>
<gene>
    <name evidence="2" type="ORF">DEBR0S3_08702G</name>
</gene>
<proteinExistence type="predicted"/>
<accession>A0A7D9CYX5</accession>
<keyword evidence="3" id="KW-1185">Reference proteome</keyword>
<dbReference type="EMBL" id="CABFWN010000003">
    <property type="protein sequence ID" value="VUG18359.1"/>
    <property type="molecule type" value="Genomic_DNA"/>
</dbReference>
<dbReference type="PANTHER" id="PTHR28153">
    <property type="entry name" value="PROTEIN, PUTATIVE-RELATED"/>
    <property type="match status" value="1"/>
</dbReference>
<evidence type="ECO:0000313" key="3">
    <source>
        <dbReference type="Proteomes" id="UP000478008"/>
    </source>
</evidence>
<dbReference type="Proteomes" id="UP000478008">
    <property type="component" value="Unassembled WGS sequence"/>
</dbReference>
<dbReference type="PANTHER" id="PTHR28153:SF1">
    <property type="entry name" value="DUF4484 DOMAIN-CONTAINING PROTEIN"/>
    <property type="match status" value="1"/>
</dbReference>
<dbReference type="Pfam" id="PF14831">
    <property type="entry name" value="DUF4484"/>
    <property type="match status" value="1"/>
</dbReference>
<feature type="domain" description="DUF4484" evidence="1">
    <location>
        <begin position="468"/>
        <end position="607"/>
    </location>
</feature>
<name>A0A7D9CYX5_DEKBR</name>
<dbReference type="GO" id="GO:0005811">
    <property type="term" value="C:lipid droplet"/>
    <property type="evidence" value="ECO:0007669"/>
    <property type="project" value="TreeGrafter"/>
</dbReference>
<dbReference type="AlphaFoldDB" id="A0A7D9CYX5"/>
<evidence type="ECO:0000313" key="2">
    <source>
        <dbReference type="EMBL" id="VUG18359.1"/>
    </source>
</evidence>